<dbReference type="Pfam" id="PF07841">
    <property type="entry name" value="DM4_12"/>
    <property type="match status" value="1"/>
</dbReference>
<dbReference type="Proteomes" id="UP000095300">
    <property type="component" value="Unassembled WGS sequence"/>
</dbReference>
<protein>
    <recommendedName>
        <fullName evidence="4">Phospholipid/glycerol acyltransferase domain-containing protein</fullName>
    </recommendedName>
</protein>
<evidence type="ECO:0000313" key="3">
    <source>
        <dbReference type="Proteomes" id="UP000095300"/>
    </source>
</evidence>
<accession>A0A1I8NY31</accession>
<dbReference type="InterPro" id="IPR006631">
    <property type="entry name" value="DM4_12"/>
</dbReference>
<sequence>MFKTITCKHIVLFYLLAMHLVRATGSARNKRFLIFPEGAPTRHQFIGGIGIPVDLEYESLTSGYVLKAMYWLPYNETHFRENPYLPEYKNELPNVNNRAFGGNHHRERRSTLRWDIYDILSERLSSYGYKGQECVMKAICEANAMTFVRHYDVFGELMHILFSPSTSRDMDTEMSQNFKEAEKQGASLGDCDIYESLLL</sequence>
<dbReference type="AlphaFoldDB" id="A0A1I8NY31"/>
<gene>
    <name evidence="2" type="primary">106090788</name>
</gene>
<dbReference type="PANTHER" id="PTHR21398">
    <property type="entry name" value="AGAP007094-PA"/>
    <property type="match status" value="1"/>
</dbReference>
<evidence type="ECO:0008006" key="4">
    <source>
        <dbReference type="Google" id="ProtNLM"/>
    </source>
</evidence>
<organism evidence="2 3">
    <name type="scientific">Stomoxys calcitrans</name>
    <name type="common">Stable fly</name>
    <name type="synonym">Conops calcitrans</name>
    <dbReference type="NCBI Taxonomy" id="35570"/>
    <lineage>
        <taxon>Eukaryota</taxon>
        <taxon>Metazoa</taxon>
        <taxon>Ecdysozoa</taxon>
        <taxon>Arthropoda</taxon>
        <taxon>Hexapoda</taxon>
        <taxon>Insecta</taxon>
        <taxon>Pterygota</taxon>
        <taxon>Neoptera</taxon>
        <taxon>Endopterygota</taxon>
        <taxon>Diptera</taxon>
        <taxon>Brachycera</taxon>
        <taxon>Muscomorpha</taxon>
        <taxon>Muscoidea</taxon>
        <taxon>Muscidae</taxon>
        <taxon>Stomoxys</taxon>
    </lineage>
</organism>
<name>A0A1I8NY31_STOCA</name>
<feature type="chain" id="PRO_5009325700" description="Phospholipid/glycerol acyltransferase domain-containing protein" evidence="1">
    <location>
        <begin position="24"/>
        <end position="199"/>
    </location>
</feature>
<keyword evidence="1" id="KW-0732">Signal</keyword>
<keyword evidence="3" id="KW-1185">Reference proteome</keyword>
<feature type="signal peptide" evidence="1">
    <location>
        <begin position="1"/>
        <end position="23"/>
    </location>
</feature>
<evidence type="ECO:0000313" key="2">
    <source>
        <dbReference type="EnsemblMetazoa" id="SCAU003092-PA"/>
    </source>
</evidence>
<dbReference type="KEGG" id="scac:106090788"/>
<dbReference type="VEuPathDB" id="VectorBase:SCAU003092"/>
<proteinExistence type="predicted"/>
<evidence type="ECO:0000256" key="1">
    <source>
        <dbReference type="SAM" id="SignalP"/>
    </source>
</evidence>
<dbReference type="OrthoDB" id="8186940at2759"/>
<dbReference type="PANTHER" id="PTHR21398:SF21">
    <property type="entry name" value="AGAP004005-PA"/>
    <property type="match status" value="1"/>
</dbReference>
<dbReference type="EnsemblMetazoa" id="SCAU003092-RA">
    <property type="protein sequence ID" value="SCAU003092-PA"/>
    <property type="gene ID" value="SCAU003092"/>
</dbReference>
<reference evidence="2" key="1">
    <citation type="submission" date="2020-05" db="UniProtKB">
        <authorList>
            <consortium name="EnsemblMetazoa"/>
        </authorList>
    </citation>
    <scope>IDENTIFICATION</scope>
    <source>
        <strain evidence="2">USDA</strain>
    </source>
</reference>
<dbReference type="SMART" id="SM00718">
    <property type="entry name" value="DM4_12"/>
    <property type="match status" value="1"/>
</dbReference>